<proteinExistence type="predicted"/>
<dbReference type="SUPFAM" id="SSF53448">
    <property type="entry name" value="Nucleotide-diphospho-sugar transferases"/>
    <property type="match status" value="1"/>
</dbReference>
<reference evidence="3" key="1">
    <citation type="submission" date="2020-06" db="EMBL/GenBank/DDBJ databases">
        <title>Draft genomic sequecing of Geomonas sp. Red745.</title>
        <authorList>
            <person name="Itoh H."/>
            <person name="Xu Z.X."/>
            <person name="Ushijima N."/>
            <person name="Masuda Y."/>
            <person name="Shiratori Y."/>
            <person name="Senoo K."/>
        </authorList>
    </citation>
    <scope>NUCLEOTIDE SEQUENCE [LARGE SCALE GENOMIC DNA]</scope>
    <source>
        <strain evidence="3">Red745</strain>
    </source>
</reference>
<dbReference type="Proteomes" id="UP000587586">
    <property type="component" value="Unassembled WGS sequence"/>
</dbReference>
<evidence type="ECO:0000313" key="3">
    <source>
        <dbReference type="Proteomes" id="UP000587586"/>
    </source>
</evidence>
<evidence type="ECO:0000259" key="1">
    <source>
        <dbReference type="Pfam" id="PF00535"/>
    </source>
</evidence>
<gene>
    <name evidence="2" type="ORF">GMLC_44290</name>
</gene>
<dbReference type="RefSeq" id="WP_183363465.1">
    <property type="nucleotide sequence ID" value="NZ_BLXZ01000014.1"/>
</dbReference>
<evidence type="ECO:0000313" key="2">
    <source>
        <dbReference type="EMBL" id="GFO70850.1"/>
    </source>
</evidence>
<keyword evidence="3" id="KW-1185">Reference proteome</keyword>
<accession>A0A6V8NEI3</accession>
<dbReference type="InterPro" id="IPR029044">
    <property type="entry name" value="Nucleotide-diphossugar_trans"/>
</dbReference>
<dbReference type="GO" id="GO:0006487">
    <property type="term" value="P:protein N-linked glycosylation"/>
    <property type="evidence" value="ECO:0007669"/>
    <property type="project" value="TreeGrafter"/>
</dbReference>
<protein>
    <recommendedName>
        <fullName evidence="1">Glycosyltransferase 2-like domain-containing protein</fullName>
    </recommendedName>
</protein>
<dbReference type="PANTHER" id="PTHR10859:SF91">
    <property type="entry name" value="DOLICHYL-PHOSPHATE BETA-GLUCOSYLTRANSFERASE"/>
    <property type="match status" value="1"/>
</dbReference>
<organism evidence="2 3">
    <name type="scientific">Geomonas limicola</name>
    <dbReference type="NCBI Taxonomy" id="2740186"/>
    <lineage>
        <taxon>Bacteria</taxon>
        <taxon>Pseudomonadati</taxon>
        <taxon>Thermodesulfobacteriota</taxon>
        <taxon>Desulfuromonadia</taxon>
        <taxon>Geobacterales</taxon>
        <taxon>Geobacteraceae</taxon>
        <taxon>Geomonas</taxon>
    </lineage>
</organism>
<comment type="caution">
    <text evidence="2">The sequence shown here is derived from an EMBL/GenBank/DDBJ whole genome shotgun (WGS) entry which is preliminary data.</text>
</comment>
<feature type="domain" description="Glycosyltransferase 2-like" evidence="1">
    <location>
        <begin position="5"/>
        <end position="125"/>
    </location>
</feature>
<dbReference type="InterPro" id="IPR001173">
    <property type="entry name" value="Glyco_trans_2-like"/>
</dbReference>
<name>A0A6V8NEI3_9BACT</name>
<dbReference type="Pfam" id="PF00535">
    <property type="entry name" value="Glycos_transf_2"/>
    <property type="match status" value="1"/>
</dbReference>
<dbReference type="PANTHER" id="PTHR10859">
    <property type="entry name" value="GLYCOSYL TRANSFERASE"/>
    <property type="match status" value="1"/>
</dbReference>
<dbReference type="EMBL" id="BLXZ01000014">
    <property type="protein sequence ID" value="GFO70850.1"/>
    <property type="molecule type" value="Genomic_DNA"/>
</dbReference>
<dbReference type="AlphaFoldDB" id="A0A6V8NEI3"/>
<sequence length="269" mass="30232">MKTTTIVVPCYNEAERLNPDRFLKVLQEDPGLSFLFVNDGSRDTTLQSLHALRDSEPARINVLDLERNSGKAEAVRRGILKAIEGPCAYVGYWDADLATPLEAIAEFCSILDGGGVDVVLGSRVCLLGRSIERKAWRHYIGRVFATCASLLLQLKVYDTQCGAKMFKNAPILRQVFGTPFKVNWTFDVEMIGRFLLLQHRTGEELATSWVEHPLREWADIKGSKIGVKDYLKGAFEYCTLFFHLRAARSRYLSYLTASEHSGNHTTPSP</sequence>
<dbReference type="Gene3D" id="3.90.550.10">
    <property type="entry name" value="Spore Coat Polysaccharide Biosynthesis Protein SpsA, Chain A"/>
    <property type="match status" value="1"/>
</dbReference>